<keyword evidence="4 7" id="KW-0812">Transmembrane</keyword>
<dbReference type="GO" id="GO:0008381">
    <property type="term" value="F:mechanosensitive monoatomic ion channel activity"/>
    <property type="evidence" value="ECO:0007669"/>
    <property type="project" value="InterPro"/>
</dbReference>
<evidence type="ECO:0000256" key="6">
    <source>
        <dbReference type="ARBA" id="ARBA00023136"/>
    </source>
</evidence>
<evidence type="ECO:0000313" key="9">
    <source>
        <dbReference type="EMBL" id="QRQ81361.1"/>
    </source>
</evidence>
<comment type="subcellular location">
    <subcellularLocation>
        <location evidence="7">Cell inner membrane</location>
        <topology evidence="7">Multi-pass membrane protein</topology>
    </subcellularLocation>
    <subcellularLocation>
        <location evidence="1">Cell membrane</location>
        <topology evidence="1">Multi-pass membrane protein</topology>
    </subcellularLocation>
</comment>
<dbReference type="AlphaFoldDB" id="A0A892ZEA0"/>
<dbReference type="Gene3D" id="1.10.287.1260">
    <property type="match status" value="1"/>
</dbReference>
<keyword evidence="7" id="KW-0406">Ion transport</keyword>
<keyword evidence="3" id="KW-1003">Cell membrane</keyword>
<dbReference type="InterPro" id="IPR023408">
    <property type="entry name" value="MscS_beta-dom_sf"/>
</dbReference>
<dbReference type="InterPro" id="IPR011014">
    <property type="entry name" value="MscS_channel_TM-2"/>
</dbReference>
<dbReference type="InterPro" id="IPR045275">
    <property type="entry name" value="MscS_archaea/bacteria_type"/>
</dbReference>
<evidence type="ECO:0000256" key="2">
    <source>
        <dbReference type="ARBA" id="ARBA00008017"/>
    </source>
</evidence>
<dbReference type="RefSeq" id="WP_230338654.1">
    <property type="nucleotide sequence ID" value="NZ_CP069798.1"/>
</dbReference>
<evidence type="ECO:0000313" key="10">
    <source>
        <dbReference type="Proteomes" id="UP000653156"/>
    </source>
</evidence>
<dbReference type="InterPro" id="IPR011066">
    <property type="entry name" value="MscS_channel_C_sf"/>
</dbReference>
<keyword evidence="10" id="KW-1185">Reference proteome</keyword>
<evidence type="ECO:0000256" key="5">
    <source>
        <dbReference type="ARBA" id="ARBA00022989"/>
    </source>
</evidence>
<dbReference type="InterPro" id="IPR010920">
    <property type="entry name" value="LSM_dom_sf"/>
</dbReference>
<dbReference type="Gene3D" id="3.30.70.100">
    <property type="match status" value="1"/>
</dbReference>
<gene>
    <name evidence="9" type="ORF">JQU52_11675</name>
</gene>
<comment type="function">
    <text evidence="7">Mechanosensitive channel that participates in the regulation of osmotic pressure changes within the cell, opening in response to stretch forces in the membrane lipid bilayer, without the need for other proteins. Contributes to normal resistance to hypoosmotic shock. Forms an ion channel of 1.0 nanosiemens conductance with a slight preference for anions.</text>
</comment>
<dbReference type="Proteomes" id="UP000653156">
    <property type="component" value="Chromosome"/>
</dbReference>
<dbReference type="Pfam" id="PF05552">
    <property type="entry name" value="MS_channel_1st_1"/>
    <property type="match status" value="1"/>
</dbReference>
<proteinExistence type="inferred from homology"/>
<keyword evidence="7" id="KW-0997">Cell inner membrane</keyword>
<dbReference type="EMBL" id="CP069798">
    <property type="protein sequence ID" value="QRQ81361.1"/>
    <property type="molecule type" value="Genomic_DNA"/>
</dbReference>
<dbReference type="SUPFAM" id="SSF82861">
    <property type="entry name" value="Mechanosensitive channel protein MscS (YggB), transmembrane region"/>
    <property type="match status" value="1"/>
</dbReference>
<comment type="similarity">
    <text evidence="2 7">Belongs to the MscS (TC 1.A.23) family.</text>
</comment>
<dbReference type="KEGG" id="ptes:JQU52_11675"/>
<feature type="transmembrane region" description="Helical" evidence="7">
    <location>
        <begin position="20"/>
        <end position="42"/>
    </location>
</feature>
<evidence type="ECO:0000256" key="7">
    <source>
        <dbReference type="RuleBase" id="RU369025"/>
    </source>
</evidence>
<dbReference type="PANTHER" id="PTHR30221">
    <property type="entry name" value="SMALL-CONDUCTANCE MECHANOSENSITIVE CHANNEL"/>
    <property type="match status" value="1"/>
</dbReference>
<feature type="transmembrane region" description="Helical" evidence="7">
    <location>
        <begin position="93"/>
        <end position="117"/>
    </location>
</feature>
<feature type="transmembrane region" description="Helical" evidence="7">
    <location>
        <begin position="63"/>
        <end position="81"/>
    </location>
</feature>
<evidence type="ECO:0000256" key="1">
    <source>
        <dbReference type="ARBA" id="ARBA00004651"/>
    </source>
</evidence>
<dbReference type="PANTHER" id="PTHR30221:SF1">
    <property type="entry name" value="SMALL-CONDUCTANCE MECHANOSENSITIVE CHANNEL"/>
    <property type="match status" value="1"/>
</dbReference>
<evidence type="ECO:0000259" key="8">
    <source>
        <dbReference type="Pfam" id="PF00924"/>
    </source>
</evidence>
<name>A0A892ZEA0_9NEIS</name>
<keyword evidence="5 7" id="KW-1133">Transmembrane helix</keyword>
<dbReference type="Pfam" id="PF00924">
    <property type="entry name" value="MS_channel_2nd"/>
    <property type="match status" value="1"/>
</dbReference>
<accession>A0A892ZEA0</accession>
<dbReference type="InterPro" id="IPR006685">
    <property type="entry name" value="MscS_channel_2nd"/>
</dbReference>
<keyword evidence="6 7" id="KW-0472">Membrane</keyword>
<organism evidence="9 10">
    <name type="scientific">Paralysiella testudinis</name>
    <dbReference type="NCBI Taxonomy" id="2809020"/>
    <lineage>
        <taxon>Bacteria</taxon>
        <taxon>Pseudomonadati</taxon>
        <taxon>Pseudomonadota</taxon>
        <taxon>Betaproteobacteria</taxon>
        <taxon>Neisseriales</taxon>
        <taxon>Neisseriaceae</taxon>
        <taxon>Paralysiella</taxon>
    </lineage>
</organism>
<dbReference type="Gene3D" id="2.30.30.60">
    <property type="match status" value="1"/>
</dbReference>
<dbReference type="GO" id="GO:0005886">
    <property type="term" value="C:plasma membrane"/>
    <property type="evidence" value="ECO:0007669"/>
    <property type="project" value="UniProtKB-SubCell"/>
</dbReference>
<evidence type="ECO:0000256" key="4">
    <source>
        <dbReference type="ARBA" id="ARBA00022692"/>
    </source>
</evidence>
<feature type="domain" description="Mechanosensitive ion channel MscS" evidence="8">
    <location>
        <begin position="110"/>
        <end position="176"/>
    </location>
</feature>
<keyword evidence="7" id="KW-0407">Ion channel</keyword>
<comment type="subunit">
    <text evidence="7">Homoheptamer.</text>
</comment>
<evidence type="ECO:0000256" key="3">
    <source>
        <dbReference type="ARBA" id="ARBA00022475"/>
    </source>
</evidence>
<protein>
    <recommendedName>
        <fullName evidence="7">Small-conductance mechanosensitive channel</fullName>
    </recommendedName>
</protein>
<reference evidence="9" key="1">
    <citation type="submission" date="2021-02" db="EMBL/GenBank/DDBJ databases">
        <title>Neisseriaceae sp. 26B isolated from the cloaca of a Common Toad-headed Turtle (Mesoclemmys nasuta).</title>
        <authorList>
            <person name="Spergser J."/>
            <person name="Busse H.-J."/>
        </authorList>
    </citation>
    <scope>NUCLEOTIDE SEQUENCE</scope>
    <source>
        <strain evidence="9">26B</strain>
    </source>
</reference>
<comment type="caution">
    <text evidence="7">Lacks conserved residue(s) required for the propagation of feature annotation.</text>
</comment>
<sequence>MDIRQQTTQLLQQWQTQLWHWVPNVVSAVLILLLFWLLALASRWLCVRFDHRISGGQVHVGRLLGWAVYVFFLVSGAFLALDALKLTQFLTHMLAGAGIVGIVAGFALQDIASNAFAGMLVRLQRPFDAGQWVEVNTAFGQVREISMLTTAIDTPDGQTVYVPNQLIYSNNFKNYSTLGKRRVVIACGAALSDDLAQVQQLALAEINQIPGRLPGSGADFYWKDLSAAGCHFEVGFWIAFQEYSQYLAAVDEAVSRLKNRFATEKINLV</sequence>
<dbReference type="InterPro" id="IPR008910">
    <property type="entry name" value="MSC_TM_helix"/>
</dbReference>
<dbReference type="SUPFAM" id="SSF82689">
    <property type="entry name" value="Mechanosensitive channel protein MscS (YggB), C-terminal domain"/>
    <property type="match status" value="1"/>
</dbReference>
<keyword evidence="7" id="KW-0813">Transport</keyword>
<dbReference type="SUPFAM" id="SSF50182">
    <property type="entry name" value="Sm-like ribonucleoproteins"/>
    <property type="match status" value="1"/>
</dbReference>